<feature type="chain" id="PRO_5035170920" description="Spore coat protein U/FanG domain-containing protein" evidence="1">
    <location>
        <begin position="20"/>
        <end position="160"/>
    </location>
</feature>
<keyword evidence="1" id="KW-0732">Signal</keyword>
<evidence type="ECO:0000259" key="2">
    <source>
        <dbReference type="Pfam" id="PF05229"/>
    </source>
</evidence>
<gene>
    <name evidence="3" type="ORF">GCM10008066_14980</name>
</gene>
<comment type="caution">
    <text evidence="3">The sequence shown here is derived from an EMBL/GenBank/DDBJ whole genome shotgun (WGS) entry which is preliminary data.</text>
</comment>
<evidence type="ECO:0000256" key="1">
    <source>
        <dbReference type="SAM" id="SignalP"/>
    </source>
</evidence>
<feature type="domain" description="Spore coat protein U/FanG" evidence="2">
    <location>
        <begin position="25"/>
        <end position="156"/>
    </location>
</feature>
<sequence length="160" mass="16756">MKKWIFAGLLFGLSQQASALCLAPLCSCNVSATPIAFGSFDPLPGLAQDATGSVTMTCNGAAGLLIPFRIALSSGAGTLTNRKMINGTRNLYYNIYSDTNRTTVWGDGTTGAPNVSGNVLLNLLGTLTVKYDTYGRITAGQTTLVPGTYADTIVVTLTYD</sequence>
<keyword evidence="4" id="KW-1185">Reference proteome</keyword>
<organism evidence="3 4">
    <name type="scientific">Oxalicibacterium faecigallinarum</name>
    <dbReference type="NCBI Taxonomy" id="573741"/>
    <lineage>
        <taxon>Bacteria</taxon>
        <taxon>Pseudomonadati</taxon>
        <taxon>Pseudomonadota</taxon>
        <taxon>Betaproteobacteria</taxon>
        <taxon>Burkholderiales</taxon>
        <taxon>Oxalobacteraceae</taxon>
        <taxon>Oxalicibacterium</taxon>
    </lineage>
</organism>
<name>A0A8J3AQ45_9BURK</name>
<dbReference type="EMBL" id="BMDI01000001">
    <property type="protein sequence ID" value="GGI18618.1"/>
    <property type="molecule type" value="Genomic_DNA"/>
</dbReference>
<evidence type="ECO:0000313" key="4">
    <source>
        <dbReference type="Proteomes" id="UP000642180"/>
    </source>
</evidence>
<proteinExistence type="predicted"/>
<dbReference type="InterPro" id="IPR007893">
    <property type="entry name" value="Spore_coat_U/FanG"/>
</dbReference>
<reference evidence="4" key="1">
    <citation type="journal article" date="2019" name="Int. J. Syst. Evol. Microbiol.">
        <title>The Global Catalogue of Microorganisms (GCM) 10K type strain sequencing project: providing services to taxonomists for standard genome sequencing and annotation.</title>
        <authorList>
            <consortium name="The Broad Institute Genomics Platform"/>
            <consortium name="The Broad Institute Genome Sequencing Center for Infectious Disease"/>
            <person name="Wu L."/>
            <person name="Ma J."/>
        </authorList>
    </citation>
    <scope>NUCLEOTIDE SEQUENCE [LARGE SCALE GENOMIC DNA]</scope>
    <source>
        <strain evidence="4">CCM 2767</strain>
    </source>
</reference>
<feature type="signal peptide" evidence="1">
    <location>
        <begin position="1"/>
        <end position="19"/>
    </location>
</feature>
<dbReference type="RefSeq" id="WP_188380619.1">
    <property type="nucleotide sequence ID" value="NZ_BMDI01000001.1"/>
</dbReference>
<dbReference type="PANTHER" id="PTHR37089:SF3">
    <property type="entry name" value="EXPORTED PROTEIN"/>
    <property type="match status" value="1"/>
</dbReference>
<dbReference type="Proteomes" id="UP000642180">
    <property type="component" value="Unassembled WGS sequence"/>
</dbReference>
<dbReference type="Pfam" id="PF05229">
    <property type="entry name" value="SCPU"/>
    <property type="match status" value="1"/>
</dbReference>
<evidence type="ECO:0000313" key="3">
    <source>
        <dbReference type="EMBL" id="GGI18618.1"/>
    </source>
</evidence>
<dbReference type="AlphaFoldDB" id="A0A8J3AQ45"/>
<dbReference type="InterPro" id="IPR053167">
    <property type="entry name" value="Spore_coat_component"/>
</dbReference>
<dbReference type="PANTHER" id="PTHR37089">
    <property type="entry name" value="PROTEIN U-RELATED"/>
    <property type="match status" value="1"/>
</dbReference>
<dbReference type="SMART" id="SM00972">
    <property type="entry name" value="SCPU"/>
    <property type="match status" value="1"/>
</dbReference>
<accession>A0A8J3AQ45</accession>
<protein>
    <recommendedName>
        <fullName evidence="2">Spore coat protein U/FanG domain-containing protein</fullName>
    </recommendedName>
</protein>